<evidence type="ECO:0000313" key="15">
    <source>
        <dbReference type="EMBL" id="GET40887.1"/>
    </source>
</evidence>
<dbReference type="Gene3D" id="3.30.450.40">
    <property type="match status" value="1"/>
</dbReference>
<dbReference type="InterPro" id="IPR001789">
    <property type="entry name" value="Sig_transdc_resp-reg_receiver"/>
</dbReference>
<dbReference type="Gene3D" id="3.30.450.20">
    <property type="entry name" value="PAS domain"/>
    <property type="match status" value="1"/>
</dbReference>
<dbReference type="CDD" id="cd16922">
    <property type="entry name" value="HATPase_EvgS-ArcB-TorS-like"/>
    <property type="match status" value="1"/>
</dbReference>
<dbReference type="Pfam" id="PF01590">
    <property type="entry name" value="GAF"/>
    <property type="match status" value="1"/>
</dbReference>
<evidence type="ECO:0000256" key="6">
    <source>
        <dbReference type="ARBA" id="ARBA00022777"/>
    </source>
</evidence>
<evidence type="ECO:0000256" key="7">
    <source>
        <dbReference type="ARBA" id="ARBA00023012"/>
    </source>
</evidence>
<evidence type="ECO:0000256" key="1">
    <source>
        <dbReference type="ARBA" id="ARBA00000085"/>
    </source>
</evidence>
<dbReference type="SUPFAM" id="SSF55785">
    <property type="entry name" value="PYP-like sensor domain (PAS domain)"/>
    <property type="match status" value="1"/>
</dbReference>
<proteinExistence type="inferred from homology"/>
<dbReference type="GO" id="GO:0005886">
    <property type="term" value="C:plasma membrane"/>
    <property type="evidence" value="ECO:0007669"/>
    <property type="project" value="TreeGrafter"/>
</dbReference>
<dbReference type="PROSITE" id="PS50110">
    <property type="entry name" value="RESPONSE_REGULATORY"/>
    <property type="match status" value="1"/>
</dbReference>
<dbReference type="InterPro" id="IPR000700">
    <property type="entry name" value="PAS-assoc_C"/>
</dbReference>
<comment type="similarity">
    <text evidence="2">In the N-terminal section; belongs to the phytochrome family.</text>
</comment>
<dbReference type="RefSeq" id="WP_226587088.1">
    <property type="nucleotide sequence ID" value="NZ_BLAY01000103.1"/>
</dbReference>
<dbReference type="InterPro" id="IPR004358">
    <property type="entry name" value="Sig_transdc_His_kin-like_C"/>
</dbReference>
<evidence type="ECO:0000259" key="12">
    <source>
        <dbReference type="PROSITE" id="PS50110"/>
    </source>
</evidence>
<dbReference type="InterPro" id="IPR011006">
    <property type="entry name" value="CheY-like_superfamily"/>
</dbReference>
<dbReference type="InterPro" id="IPR029016">
    <property type="entry name" value="GAF-like_dom_sf"/>
</dbReference>
<dbReference type="GO" id="GO:0009927">
    <property type="term" value="F:histidine phosphotransfer kinase activity"/>
    <property type="evidence" value="ECO:0007669"/>
    <property type="project" value="TreeGrafter"/>
</dbReference>
<dbReference type="FunFam" id="3.30.565.10:FF:000010">
    <property type="entry name" value="Sensor histidine kinase RcsC"/>
    <property type="match status" value="1"/>
</dbReference>
<dbReference type="CDD" id="cd00156">
    <property type="entry name" value="REC"/>
    <property type="match status" value="1"/>
</dbReference>
<dbReference type="Gene3D" id="3.30.565.10">
    <property type="entry name" value="Histidine kinase-like ATPase, C-terminal domain"/>
    <property type="match status" value="1"/>
</dbReference>
<keyword evidence="10" id="KW-0175">Coiled coil</keyword>
<feature type="coiled-coil region" evidence="10">
    <location>
        <begin position="472"/>
        <end position="520"/>
    </location>
</feature>
<dbReference type="PANTHER" id="PTHR43047">
    <property type="entry name" value="TWO-COMPONENT HISTIDINE PROTEIN KINASE"/>
    <property type="match status" value="1"/>
</dbReference>
<dbReference type="Pfam" id="PF08447">
    <property type="entry name" value="PAS_3"/>
    <property type="match status" value="1"/>
</dbReference>
<feature type="domain" description="Response regulatory" evidence="12">
    <location>
        <begin position="1"/>
        <end position="117"/>
    </location>
</feature>
<dbReference type="Gene3D" id="3.40.50.2300">
    <property type="match status" value="1"/>
</dbReference>
<keyword evidence="6 15" id="KW-0418">Kinase</keyword>
<evidence type="ECO:0000256" key="4">
    <source>
        <dbReference type="ARBA" id="ARBA00022553"/>
    </source>
</evidence>
<dbReference type="Pfam" id="PF02518">
    <property type="entry name" value="HATPase_c"/>
    <property type="match status" value="1"/>
</dbReference>
<dbReference type="InterPro" id="IPR005467">
    <property type="entry name" value="His_kinase_dom"/>
</dbReference>
<evidence type="ECO:0000256" key="9">
    <source>
        <dbReference type="PROSITE-ProRule" id="PRU00169"/>
    </source>
</evidence>
<organism evidence="15 16">
    <name type="scientific">Microseira wollei NIES-4236</name>
    <dbReference type="NCBI Taxonomy" id="2530354"/>
    <lineage>
        <taxon>Bacteria</taxon>
        <taxon>Bacillati</taxon>
        <taxon>Cyanobacteriota</taxon>
        <taxon>Cyanophyceae</taxon>
        <taxon>Oscillatoriophycideae</taxon>
        <taxon>Aerosakkonematales</taxon>
        <taxon>Aerosakkonemataceae</taxon>
        <taxon>Microseira</taxon>
    </lineage>
</organism>
<feature type="domain" description="PAC" evidence="14">
    <location>
        <begin position="219"/>
        <end position="271"/>
    </location>
</feature>
<dbReference type="InterPro" id="IPR035965">
    <property type="entry name" value="PAS-like_dom_sf"/>
</dbReference>
<feature type="domain" description="Histidine kinase" evidence="11">
    <location>
        <begin position="527"/>
        <end position="754"/>
    </location>
</feature>
<keyword evidence="4 9" id="KW-0597">Phosphoprotein</keyword>
<evidence type="ECO:0000256" key="3">
    <source>
        <dbReference type="ARBA" id="ARBA00012438"/>
    </source>
</evidence>
<dbReference type="InterPro" id="IPR000014">
    <property type="entry name" value="PAS"/>
</dbReference>
<dbReference type="CDD" id="cd00082">
    <property type="entry name" value="HisKA"/>
    <property type="match status" value="1"/>
</dbReference>
<dbReference type="SMART" id="SM00387">
    <property type="entry name" value="HATPase_c"/>
    <property type="match status" value="1"/>
</dbReference>
<dbReference type="CDD" id="cd00130">
    <property type="entry name" value="PAS"/>
    <property type="match status" value="1"/>
</dbReference>
<comment type="caution">
    <text evidence="15">The sequence shown here is derived from an EMBL/GenBank/DDBJ whole genome shotgun (WGS) entry which is preliminary data.</text>
</comment>
<evidence type="ECO:0000256" key="5">
    <source>
        <dbReference type="ARBA" id="ARBA00022679"/>
    </source>
</evidence>
<dbReference type="PROSITE" id="PS50109">
    <property type="entry name" value="HIS_KIN"/>
    <property type="match status" value="1"/>
</dbReference>
<evidence type="ECO:0000313" key="16">
    <source>
        <dbReference type="Proteomes" id="UP001050975"/>
    </source>
</evidence>
<dbReference type="EC" id="2.7.13.3" evidence="3"/>
<dbReference type="PANTHER" id="PTHR43047:SF72">
    <property type="entry name" value="OSMOSENSING HISTIDINE PROTEIN KINASE SLN1"/>
    <property type="match status" value="1"/>
</dbReference>
<dbReference type="GO" id="GO:0000155">
    <property type="term" value="F:phosphorelay sensor kinase activity"/>
    <property type="evidence" value="ECO:0007669"/>
    <property type="project" value="InterPro"/>
</dbReference>
<keyword evidence="7" id="KW-0902">Two-component regulatory system</keyword>
<evidence type="ECO:0000259" key="14">
    <source>
        <dbReference type="PROSITE" id="PS50113"/>
    </source>
</evidence>
<dbReference type="EMBL" id="BLAY01000103">
    <property type="protein sequence ID" value="GET40887.1"/>
    <property type="molecule type" value="Genomic_DNA"/>
</dbReference>
<feature type="modified residue" description="4-aspartylphosphate" evidence="9">
    <location>
        <position position="52"/>
    </location>
</feature>
<dbReference type="InterPro" id="IPR003594">
    <property type="entry name" value="HATPase_dom"/>
</dbReference>
<dbReference type="InterPro" id="IPR013655">
    <property type="entry name" value="PAS_fold_3"/>
</dbReference>
<sequence>MEEKLKILVVDAGAVRCALMAAGARVEVSEAADSKKAIALLQQQPFDCVFLDYRLPDGDGLTLVRQVRSLGLKVPLIVLTNEEDEEIAMELMKSGASDYIYCEQVSAQTLARSMNNAIRIYRAETLAASALNRLQESEERYRLVLEGSNDGIWDWDITKNQVYCNHRIEEIIGQSATELSKSGNDFNTSVEKFFDLLHPEDRKKLKDAVRAHLCHNAEFNLELRLRHSSGEYRYCMMRGKAQRDAFGKPVRMAGAIGDITPAKQVEEELRTRLEQLEKIHQINARLYLDSQEASNNLRRAVLILGEQQQQLRTLQRLSNLLNQHLANLPELLQVMAQSVCDAIAAAQFCFIVLNNQTGVGEAATQENCMVLTVTAGIGTERLRLEEDGWLKQVVSTVGDFKSARTQEMLNTQCPMLRASLPASVCTVAINSPQGGCLGVLGIGNWEDREAFDEEDRHLLVAVGEQAAIAINNARLIKTLEEREERLANQNEVLANQNRELENQRQQIQMQNLQLMEAARLKSQFLATMSHELRTPMNAVIGFSQLLLHSSARSRTQCKGQPLTLEQENMVQRILDNGKHLLSLIDDILDLSKIESGRLELLPEPVNLEVLLTNAVEEFRSPAQEKHLDLNLDISLNNPIAINDSVRLRQIIVNLLSNAVKFTPSGFVRVEASEPSPDKIAIVVQDSGIGIAQENLDRIFETFRQVDQSLSKKYYGTGLGLAIIKSLVQMMNGKITVQSVLGEGSTFTIEIPREVPLSAGRKTKTTKRIIR</sequence>
<evidence type="ECO:0000256" key="8">
    <source>
        <dbReference type="ARBA" id="ARBA00074306"/>
    </source>
</evidence>
<dbReference type="SMART" id="SM00388">
    <property type="entry name" value="HisKA"/>
    <property type="match status" value="1"/>
</dbReference>
<dbReference type="SMART" id="SM00448">
    <property type="entry name" value="REC"/>
    <property type="match status" value="1"/>
</dbReference>
<dbReference type="InterPro" id="IPR003018">
    <property type="entry name" value="GAF"/>
</dbReference>
<dbReference type="SMART" id="SM00091">
    <property type="entry name" value="PAS"/>
    <property type="match status" value="1"/>
</dbReference>
<reference evidence="15" key="1">
    <citation type="submission" date="2019-10" db="EMBL/GenBank/DDBJ databases">
        <title>Draft genome sequece of Microseira wollei NIES-4236.</title>
        <authorList>
            <person name="Yamaguchi H."/>
            <person name="Suzuki S."/>
            <person name="Kawachi M."/>
        </authorList>
    </citation>
    <scope>NUCLEOTIDE SEQUENCE</scope>
    <source>
        <strain evidence="15">NIES-4236</strain>
    </source>
</reference>
<dbReference type="Pfam" id="PF00072">
    <property type="entry name" value="Response_reg"/>
    <property type="match status" value="1"/>
</dbReference>
<dbReference type="PRINTS" id="PR00344">
    <property type="entry name" value="BCTRLSENSOR"/>
</dbReference>
<feature type="domain" description="PAS" evidence="13">
    <location>
        <begin position="137"/>
        <end position="216"/>
    </location>
</feature>
<dbReference type="SUPFAM" id="SSF47384">
    <property type="entry name" value="Homodimeric domain of signal transducing histidine kinase"/>
    <property type="match status" value="1"/>
</dbReference>
<keyword evidence="16" id="KW-1185">Reference proteome</keyword>
<dbReference type="InterPro" id="IPR036890">
    <property type="entry name" value="HATPase_C_sf"/>
</dbReference>
<keyword evidence="5" id="KW-0808">Transferase</keyword>
<dbReference type="Proteomes" id="UP001050975">
    <property type="component" value="Unassembled WGS sequence"/>
</dbReference>
<evidence type="ECO:0000256" key="10">
    <source>
        <dbReference type="SAM" id="Coils"/>
    </source>
</evidence>
<gene>
    <name evidence="15" type="ORF">MiSe_56990</name>
</gene>
<dbReference type="InterPro" id="IPR003661">
    <property type="entry name" value="HisK_dim/P_dom"/>
</dbReference>
<protein>
    <recommendedName>
        <fullName evidence="8">Circadian input-output histidine kinase CikA</fullName>
        <ecNumber evidence="3">2.7.13.3</ecNumber>
    </recommendedName>
</protein>
<accession>A0AAV3XMV2</accession>
<comment type="catalytic activity">
    <reaction evidence="1">
        <text>ATP + protein L-histidine = ADP + protein N-phospho-L-histidine.</text>
        <dbReference type="EC" id="2.7.13.3"/>
    </reaction>
</comment>
<name>A0AAV3XMV2_9CYAN</name>
<dbReference type="SUPFAM" id="SSF55781">
    <property type="entry name" value="GAF domain-like"/>
    <property type="match status" value="1"/>
</dbReference>
<dbReference type="SUPFAM" id="SSF55874">
    <property type="entry name" value="ATPase domain of HSP90 chaperone/DNA topoisomerase II/histidine kinase"/>
    <property type="match status" value="1"/>
</dbReference>
<dbReference type="PROSITE" id="PS50113">
    <property type="entry name" value="PAC"/>
    <property type="match status" value="1"/>
</dbReference>
<dbReference type="AlphaFoldDB" id="A0AAV3XMV2"/>
<dbReference type="Gene3D" id="1.10.287.130">
    <property type="match status" value="1"/>
</dbReference>
<evidence type="ECO:0000259" key="11">
    <source>
        <dbReference type="PROSITE" id="PS50109"/>
    </source>
</evidence>
<evidence type="ECO:0000259" key="13">
    <source>
        <dbReference type="PROSITE" id="PS50112"/>
    </source>
</evidence>
<dbReference type="PROSITE" id="PS50112">
    <property type="entry name" value="PAS"/>
    <property type="match status" value="1"/>
</dbReference>
<evidence type="ECO:0000256" key="2">
    <source>
        <dbReference type="ARBA" id="ARBA00006402"/>
    </source>
</evidence>
<dbReference type="SUPFAM" id="SSF52172">
    <property type="entry name" value="CheY-like"/>
    <property type="match status" value="1"/>
</dbReference>
<dbReference type="InterPro" id="IPR036097">
    <property type="entry name" value="HisK_dim/P_sf"/>
</dbReference>
<dbReference type="NCBIfam" id="TIGR00229">
    <property type="entry name" value="sensory_box"/>
    <property type="match status" value="1"/>
</dbReference>
<dbReference type="Pfam" id="PF00512">
    <property type="entry name" value="HisKA"/>
    <property type="match status" value="1"/>
</dbReference>
<dbReference type="SMART" id="SM00065">
    <property type="entry name" value="GAF"/>
    <property type="match status" value="1"/>
</dbReference>